<keyword evidence="8" id="KW-1185">Reference proteome</keyword>
<dbReference type="SUPFAM" id="SSF52540">
    <property type="entry name" value="P-loop containing nucleoside triphosphate hydrolases"/>
    <property type="match status" value="1"/>
</dbReference>
<proteinExistence type="inferred from homology"/>
<comment type="similarity">
    <text evidence="1">Belongs to the ABC transporter superfamily.</text>
</comment>
<keyword evidence="3" id="KW-0536">Nodulation</keyword>
<evidence type="ECO:0000256" key="2">
    <source>
        <dbReference type="ARBA" id="ARBA00022448"/>
    </source>
</evidence>
<protein>
    <submittedName>
        <fullName evidence="7">ABC-2 type transport system ATP-binding protein</fullName>
    </submittedName>
</protein>
<dbReference type="PANTHER" id="PTHR42711:SF5">
    <property type="entry name" value="ABC TRANSPORTER ATP-BINDING PROTEIN NATA"/>
    <property type="match status" value="1"/>
</dbReference>
<dbReference type="STRING" id="408074.SAMN05660909_03116"/>
<dbReference type="Proteomes" id="UP000199656">
    <property type="component" value="Unassembled WGS sequence"/>
</dbReference>
<dbReference type="EMBL" id="FNRL01000013">
    <property type="protein sequence ID" value="SEA71618.1"/>
    <property type="molecule type" value="Genomic_DNA"/>
</dbReference>
<reference evidence="8" key="1">
    <citation type="submission" date="2016-10" db="EMBL/GenBank/DDBJ databases">
        <authorList>
            <person name="Varghese N."/>
            <person name="Submissions S."/>
        </authorList>
    </citation>
    <scope>NUCLEOTIDE SEQUENCE [LARGE SCALE GENOMIC DNA]</scope>
    <source>
        <strain evidence="8">DSM 23920</strain>
    </source>
</reference>
<dbReference type="PANTHER" id="PTHR42711">
    <property type="entry name" value="ABC TRANSPORTER ATP-BINDING PROTEIN"/>
    <property type="match status" value="1"/>
</dbReference>
<dbReference type="GO" id="GO:0016887">
    <property type="term" value="F:ATP hydrolysis activity"/>
    <property type="evidence" value="ECO:0007669"/>
    <property type="project" value="InterPro"/>
</dbReference>
<name>A0A1H4DGD1_9BACT</name>
<dbReference type="Gene3D" id="3.40.50.300">
    <property type="entry name" value="P-loop containing nucleotide triphosphate hydrolases"/>
    <property type="match status" value="1"/>
</dbReference>
<evidence type="ECO:0000256" key="3">
    <source>
        <dbReference type="ARBA" id="ARBA00022458"/>
    </source>
</evidence>
<evidence type="ECO:0000313" key="8">
    <source>
        <dbReference type="Proteomes" id="UP000199656"/>
    </source>
</evidence>
<dbReference type="GO" id="GO:0005524">
    <property type="term" value="F:ATP binding"/>
    <property type="evidence" value="ECO:0007669"/>
    <property type="project" value="UniProtKB-KW"/>
</dbReference>
<accession>A0A1H4DGD1</accession>
<dbReference type="InterPro" id="IPR050763">
    <property type="entry name" value="ABC_transporter_ATP-binding"/>
</dbReference>
<evidence type="ECO:0000313" key="7">
    <source>
        <dbReference type="EMBL" id="SEA71618.1"/>
    </source>
</evidence>
<evidence type="ECO:0000259" key="6">
    <source>
        <dbReference type="PROSITE" id="PS50893"/>
    </source>
</evidence>
<keyword evidence="2" id="KW-0813">Transport</keyword>
<organism evidence="7 8">
    <name type="scientific">Chitinophaga terrae</name>
    <name type="common">ex Kim and Jung 2007</name>
    <dbReference type="NCBI Taxonomy" id="408074"/>
    <lineage>
        <taxon>Bacteria</taxon>
        <taxon>Pseudomonadati</taxon>
        <taxon>Bacteroidota</taxon>
        <taxon>Chitinophagia</taxon>
        <taxon>Chitinophagales</taxon>
        <taxon>Chitinophagaceae</taxon>
        <taxon>Chitinophaga</taxon>
    </lineage>
</organism>
<dbReference type="PROSITE" id="PS50893">
    <property type="entry name" value="ABC_TRANSPORTER_2"/>
    <property type="match status" value="1"/>
</dbReference>
<sequence>MSGIVVKNLCKTYKGSIEPTLKGLSFQFREGGIAGLLGPNGAGKTTTISILCGITRADSGSVTIFGTPQDAAHREAIKHIIGIVPQQIALYPQLSAVQNLTYFGNLYGFKGKALQEKIMYYLELFGLAHSADKEIYKYSGGMKRRANIIAAILHDPRLLILDEPTAGVDVQSRNLILQFLKDYNARGASILYTSHLLEEAQSICEEIAIVDNGKMIVHGNPNELILKHSQCSNLEDVFLHYTGEALRD</sequence>
<evidence type="ECO:0000256" key="5">
    <source>
        <dbReference type="ARBA" id="ARBA00022840"/>
    </source>
</evidence>
<keyword evidence="4" id="KW-0547">Nucleotide-binding</keyword>
<dbReference type="RefSeq" id="WP_168927956.1">
    <property type="nucleotide sequence ID" value="NZ_BKAT01000048.1"/>
</dbReference>
<keyword evidence="5 7" id="KW-0067">ATP-binding</keyword>
<dbReference type="SMART" id="SM00382">
    <property type="entry name" value="AAA"/>
    <property type="match status" value="1"/>
</dbReference>
<dbReference type="InterPro" id="IPR017871">
    <property type="entry name" value="ABC_transporter-like_CS"/>
</dbReference>
<dbReference type="PROSITE" id="PS00211">
    <property type="entry name" value="ABC_TRANSPORTER_1"/>
    <property type="match status" value="1"/>
</dbReference>
<dbReference type="AlphaFoldDB" id="A0A1H4DGD1"/>
<feature type="domain" description="ABC transporter" evidence="6">
    <location>
        <begin position="4"/>
        <end position="237"/>
    </location>
</feature>
<evidence type="ECO:0000256" key="4">
    <source>
        <dbReference type="ARBA" id="ARBA00022741"/>
    </source>
</evidence>
<dbReference type="InterPro" id="IPR003593">
    <property type="entry name" value="AAA+_ATPase"/>
</dbReference>
<dbReference type="InterPro" id="IPR003439">
    <property type="entry name" value="ABC_transporter-like_ATP-bd"/>
</dbReference>
<evidence type="ECO:0000256" key="1">
    <source>
        <dbReference type="ARBA" id="ARBA00005417"/>
    </source>
</evidence>
<dbReference type="Pfam" id="PF00005">
    <property type="entry name" value="ABC_tran"/>
    <property type="match status" value="1"/>
</dbReference>
<dbReference type="InterPro" id="IPR027417">
    <property type="entry name" value="P-loop_NTPase"/>
</dbReference>
<gene>
    <name evidence="7" type="ORF">SAMN05660909_03116</name>
</gene>